<dbReference type="InterPro" id="IPR001138">
    <property type="entry name" value="Zn2Cys6_DnaBD"/>
</dbReference>
<evidence type="ECO:0000256" key="1">
    <source>
        <dbReference type="ARBA" id="ARBA00004123"/>
    </source>
</evidence>
<comment type="subcellular location">
    <subcellularLocation>
        <location evidence="1">Nucleus</location>
    </subcellularLocation>
</comment>
<dbReference type="OrthoDB" id="2123952at2759"/>
<dbReference type="Gene3D" id="4.10.240.10">
    <property type="entry name" value="Zn(2)-C6 fungal-type DNA-binding domain"/>
    <property type="match status" value="1"/>
</dbReference>
<dbReference type="GO" id="GO:0008270">
    <property type="term" value="F:zinc ion binding"/>
    <property type="evidence" value="ECO:0007669"/>
    <property type="project" value="InterPro"/>
</dbReference>
<dbReference type="CDD" id="cd00067">
    <property type="entry name" value="GAL4"/>
    <property type="match status" value="1"/>
</dbReference>
<evidence type="ECO:0000313" key="9">
    <source>
        <dbReference type="Proteomes" id="UP000218811"/>
    </source>
</evidence>
<keyword evidence="4" id="KW-0804">Transcription</keyword>
<evidence type="ECO:0000256" key="6">
    <source>
        <dbReference type="SAM" id="MobiDB-lite"/>
    </source>
</evidence>
<sequence length="577" mass="63028">MAEKQSANSSPGPSTLQRGKACLRCRKRKMRCDGVKPACQQCVRAKKADGCEYDDGKGKTRTQLMREHIARLELRIKELESHDHSSPSVTLFDPHAPGPSSYCGSSSSSSYSSPAHISMSASGSPAPFPPEVTSPSNWDAWDPLNDFSAANQAYGSDEPSYEVAHSLLNYFLPHRKQCGLELHVGRLRESLDPSSPEKRHPVLMNAIYLWACYMNRPTLQDDEPVYLSRALAAVNDALQYPSKVVDLVQGTCLLSVYYLSNGRLFEGSYHATVAASLAVQAGLHQLGADERMQGAPGAADALDAAIRLPPPKDAVERGERVCAFWQAYNLDRCWSVALQRPATIPDGEHPWACITTPWPQSMDEYGCGDVHIGAGPTVRRFFVHQGQMANELNGYSTAAFRAKASALFEAASRAAAGWSAQVSALSDSLGVLEHTIARFMTTLVPLSQLAATTPEEKLELIVVHSFAHASLIRLHTPFVDSDPLSREKCVRAARSIAYLASIADSDLLDPVVGICWSIAARVVESELLRLESSWPPLNTTEMRSELVAIVMAMSRLGARFPLLGYQATKIQNFLESK</sequence>
<dbReference type="STRING" id="742152.A0A2H3JE86"/>
<dbReference type="PANTHER" id="PTHR47338:SF29">
    <property type="entry name" value="ZN(2)-C6 FUNGAL-TYPE DOMAIN-CONTAINING PROTEIN"/>
    <property type="match status" value="1"/>
</dbReference>
<evidence type="ECO:0000259" key="7">
    <source>
        <dbReference type="PROSITE" id="PS50048"/>
    </source>
</evidence>
<dbReference type="PANTHER" id="PTHR47338">
    <property type="entry name" value="ZN(II)2CYS6 TRANSCRIPTION FACTOR (EUROFUNG)-RELATED"/>
    <property type="match status" value="1"/>
</dbReference>
<gene>
    <name evidence="8" type="ORF">WOLCODRAFT_28258</name>
</gene>
<dbReference type="GO" id="GO:0006351">
    <property type="term" value="P:DNA-templated transcription"/>
    <property type="evidence" value="ECO:0007669"/>
    <property type="project" value="InterPro"/>
</dbReference>
<evidence type="ECO:0000256" key="5">
    <source>
        <dbReference type="ARBA" id="ARBA00023242"/>
    </source>
</evidence>
<evidence type="ECO:0000313" key="8">
    <source>
        <dbReference type="EMBL" id="PCH35988.1"/>
    </source>
</evidence>
<dbReference type="EMBL" id="KB467865">
    <property type="protein sequence ID" value="PCH35988.1"/>
    <property type="molecule type" value="Genomic_DNA"/>
</dbReference>
<accession>A0A2H3JE86</accession>
<dbReference type="AlphaFoldDB" id="A0A2H3JE86"/>
<dbReference type="PROSITE" id="PS00463">
    <property type="entry name" value="ZN2_CY6_FUNGAL_1"/>
    <property type="match status" value="1"/>
</dbReference>
<organism evidence="8 9">
    <name type="scientific">Wolfiporia cocos (strain MD-104)</name>
    <name type="common">Brown rot fungus</name>
    <dbReference type="NCBI Taxonomy" id="742152"/>
    <lineage>
        <taxon>Eukaryota</taxon>
        <taxon>Fungi</taxon>
        <taxon>Dikarya</taxon>
        <taxon>Basidiomycota</taxon>
        <taxon>Agaricomycotina</taxon>
        <taxon>Agaricomycetes</taxon>
        <taxon>Polyporales</taxon>
        <taxon>Phaeolaceae</taxon>
        <taxon>Wolfiporia</taxon>
    </lineage>
</organism>
<dbReference type="GO" id="GO:0000981">
    <property type="term" value="F:DNA-binding transcription factor activity, RNA polymerase II-specific"/>
    <property type="evidence" value="ECO:0007669"/>
    <property type="project" value="InterPro"/>
</dbReference>
<keyword evidence="3" id="KW-0805">Transcription regulation</keyword>
<dbReference type="CDD" id="cd12148">
    <property type="entry name" value="fungal_TF_MHR"/>
    <property type="match status" value="1"/>
</dbReference>
<dbReference type="InterPro" id="IPR050815">
    <property type="entry name" value="TF_fung"/>
</dbReference>
<dbReference type="CDD" id="cd14725">
    <property type="entry name" value="ZIP_Gal4-like_2"/>
    <property type="match status" value="1"/>
</dbReference>
<evidence type="ECO:0000256" key="2">
    <source>
        <dbReference type="ARBA" id="ARBA00022723"/>
    </source>
</evidence>
<dbReference type="PROSITE" id="PS50048">
    <property type="entry name" value="ZN2_CY6_FUNGAL_2"/>
    <property type="match status" value="1"/>
</dbReference>
<name>A0A2H3JE86_WOLCO</name>
<evidence type="ECO:0000256" key="3">
    <source>
        <dbReference type="ARBA" id="ARBA00023015"/>
    </source>
</evidence>
<dbReference type="SMART" id="SM00066">
    <property type="entry name" value="GAL4"/>
    <property type="match status" value="1"/>
</dbReference>
<evidence type="ECO:0000256" key="4">
    <source>
        <dbReference type="ARBA" id="ARBA00023163"/>
    </source>
</evidence>
<dbReference type="InterPro" id="IPR007219">
    <property type="entry name" value="XnlR_reg_dom"/>
</dbReference>
<dbReference type="GO" id="GO:0003677">
    <property type="term" value="F:DNA binding"/>
    <property type="evidence" value="ECO:0007669"/>
    <property type="project" value="InterPro"/>
</dbReference>
<feature type="region of interest" description="Disordered" evidence="6">
    <location>
        <begin position="114"/>
        <end position="135"/>
    </location>
</feature>
<feature type="compositionally biased region" description="Low complexity" evidence="6">
    <location>
        <begin position="114"/>
        <end position="124"/>
    </location>
</feature>
<dbReference type="GO" id="GO:0005634">
    <property type="term" value="C:nucleus"/>
    <property type="evidence" value="ECO:0007669"/>
    <property type="project" value="UniProtKB-SubCell"/>
</dbReference>
<keyword evidence="2" id="KW-0479">Metal-binding</keyword>
<dbReference type="SUPFAM" id="SSF57701">
    <property type="entry name" value="Zn2/Cys6 DNA-binding domain"/>
    <property type="match status" value="1"/>
</dbReference>
<keyword evidence="5" id="KW-0539">Nucleus</keyword>
<protein>
    <recommendedName>
        <fullName evidence="7">Zn(2)-C6 fungal-type domain-containing protein</fullName>
    </recommendedName>
</protein>
<dbReference type="Pfam" id="PF00172">
    <property type="entry name" value="Zn_clus"/>
    <property type="match status" value="1"/>
</dbReference>
<dbReference type="OMA" id="AHASMIR"/>
<proteinExistence type="predicted"/>
<dbReference type="Proteomes" id="UP000218811">
    <property type="component" value="Unassembled WGS sequence"/>
</dbReference>
<feature type="domain" description="Zn(2)-C6 fungal-type" evidence="7">
    <location>
        <begin position="21"/>
        <end position="53"/>
    </location>
</feature>
<reference evidence="8 9" key="1">
    <citation type="journal article" date="2012" name="Science">
        <title>The Paleozoic origin of enzymatic lignin decomposition reconstructed from 31 fungal genomes.</title>
        <authorList>
            <person name="Floudas D."/>
            <person name="Binder M."/>
            <person name="Riley R."/>
            <person name="Barry K."/>
            <person name="Blanchette R.A."/>
            <person name="Henrissat B."/>
            <person name="Martinez A.T."/>
            <person name="Otillar R."/>
            <person name="Spatafora J.W."/>
            <person name="Yadav J.S."/>
            <person name="Aerts A."/>
            <person name="Benoit I."/>
            <person name="Boyd A."/>
            <person name="Carlson A."/>
            <person name="Copeland A."/>
            <person name="Coutinho P.M."/>
            <person name="de Vries R.P."/>
            <person name="Ferreira P."/>
            <person name="Findley K."/>
            <person name="Foster B."/>
            <person name="Gaskell J."/>
            <person name="Glotzer D."/>
            <person name="Gorecki P."/>
            <person name="Heitman J."/>
            <person name="Hesse C."/>
            <person name="Hori C."/>
            <person name="Igarashi K."/>
            <person name="Jurgens J.A."/>
            <person name="Kallen N."/>
            <person name="Kersten P."/>
            <person name="Kohler A."/>
            <person name="Kuees U."/>
            <person name="Kumar T.K.A."/>
            <person name="Kuo A."/>
            <person name="LaButti K."/>
            <person name="Larrondo L.F."/>
            <person name="Lindquist E."/>
            <person name="Ling A."/>
            <person name="Lombard V."/>
            <person name="Lucas S."/>
            <person name="Lundell T."/>
            <person name="Martin R."/>
            <person name="McLaughlin D.J."/>
            <person name="Morgenstern I."/>
            <person name="Morin E."/>
            <person name="Murat C."/>
            <person name="Nagy L.G."/>
            <person name="Nolan M."/>
            <person name="Ohm R.A."/>
            <person name="Patyshakuliyeva A."/>
            <person name="Rokas A."/>
            <person name="Ruiz-Duenas F.J."/>
            <person name="Sabat G."/>
            <person name="Salamov A."/>
            <person name="Samejima M."/>
            <person name="Schmutz J."/>
            <person name="Slot J.C."/>
            <person name="St John F."/>
            <person name="Stenlid J."/>
            <person name="Sun H."/>
            <person name="Sun S."/>
            <person name="Syed K."/>
            <person name="Tsang A."/>
            <person name="Wiebenga A."/>
            <person name="Young D."/>
            <person name="Pisabarro A."/>
            <person name="Eastwood D.C."/>
            <person name="Martin F."/>
            <person name="Cullen D."/>
            <person name="Grigoriev I.V."/>
            <person name="Hibbett D.S."/>
        </authorList>
    </citation>
    <scope>NUCLEOTIDE SEQUENCE [LARGE SCALE GENOMIC DNA]</scope>
    <source>
        <strain evidence="8 9">MD-104</strain>
    </source>
</reference>
<dbReference type="Pfam" id="PF04082">
    <property type="entry name" value="Fungal_trans"/>
    <property type="match status" value="1"/>
</dbReference>
<keyword evidence="9" id="KW-1185">Reference proteome</keyword>
<dbReference type="InterPro" id="IPR036864">
    <property type="entry name" value="Zn2-C6_fun-type_DNA-bd_sf"/>
</dbReference>